<sequence length="1020" mass="114011">MNSPRSASSNPSAGSHLRRATTSESSGSTRSVRRRTRSPRPSDSSSTDSDAAQFEEIKRRLAPGSAVPSSSGLTFKIPSLIDEPMNDGLSSPNLDDVPLPTVNLFNHMPATSIKIDAAVDALRIGKLKVDVTVVADRPRKLNTKPKILIPNAFQRPWDAPSGFICLSEKYFTECGLTFPLPSFLMTYFARRKAAISQFAPATFRNAVGLSIMAEAARVKLTCDHFEELTCLNPSSREKTPGLYYVASGKKTTLVEGAKGKTYNWKGSYFFLEVAAGVMEDPSIPWFSGWNPSPVVIPRCLLPYPSSFRAEIDAIKLRCPFVWPGTEGRKDRPRKLASSRRPRAETMGKLNLNVPNASARYRQAPEPSSRSAPRQDVRRGSDPPAAGSSKKVPPSPRRAVETRQRSPPPNRHTGPEETLPRRKVDGTPGRIADPPQRSQKRKDGPEQEPSVSLKKSKSVDFSWDFAHSSGARPFPSDSQSCAELFRKIHYGEGRLSSVERMKESDAVTEVAQASFEFIARINRMATRYERRVRDLERSGASNERIERLEAQLGDAVRSNQRLSDLVAKLEHHRSGLIKERDSLSTKLKESEASCNGLKLTLSSETRRLRDRRDEYGHHERINAFHEVAGRVQRLLAKHKSHAEAVEASREKFLEYNQAVGNVQMLETLAAEGRISLLDEELKGQVVTVMNQLKDEVEEFDLPDISDADFDLSQIFAGPLPPIPAWIASPISGNTEGHTDEGGDEGSESGEIGGEELDEQEQVDDRPSDGVEAQVTDQPSHGVEEQVPDCSAGGLPRPSTPGRESPVAGLVTKKKVALMPVTTRSAWLRRAREQLGVRSDEVIQSELVYYNARIQRLRAYIIATRRSFERYYDFCRIDGVVKCLEPLIDEGLFFPKWRWDRLVEERTRREDLYAEVVVPALEQGDLDTLGRRPFEEREEIEARRDRIDVLRRYVRQLESTSHYFSESSRVDGVCTYLEDMVGRGVAIPMDLLKDVKESCRYWQTTIGGLELNVPSNADLGIE</sequence>
<reference evidence="5" key="2">
    <citation type="submission" date="2025-08" db="UniProtKB">
        <authorList>
            <consortium name="RefSeq"/>
        </authorList>
    </citation>
    <scope>IDENTIFICATION</scope>
    <source>
        <tissue evidence="5">Leaf</tissue>
    </source>
</reference>
<feature type="compositionally biased region" description="Low complexity" evidence="2">
    <location>
        <begin position="1"/>
        <end position="30"/>
    </location>
</feature>
<feature type="compositionally biased region" description="Acidic residues" evidence="2">
    <location>
        <begin position="740"/>
        <end position="760"/>
    </location>
</feature>
<name>A0ABM0TT79_CAMSA</name>
<organism evidence="4 5">
    <name type="scientific">Camelina sativa</name>
    <name type="common">False flax</name>
    <name type="synonym">Myagrum sativum</name>
    <dbReference type="NCBI Taxonomy" id="90675"/>
    <lineage>
        <taxon>Eukaryota</taxon>
        <taxon>Viridiplantae</taxon>
        <taxon>Streptophyta</taxon>
        <taxon>Embryophyta</taxon>
        <taxon>Tracheophyta</taxon>
        <taxon>Spermatophyta</taxon>
        <taxon>Magnoliopsida</taxon>
        <taxon>eudicotyledons</taxon>
        <taxon>Gunneridae</taxon>
        <taxon>Pentapetalae</taxon>
        <taxon>rosids</taxon>
        <taxon>malvids</taxon>
        <taxon>Brassicales</taxon>
        <taxon>Brassicaceae</taxon>
        <taxon>Camelineae</taxon>
        <taxon>Camelina</taxon>
    </lineage>
</organism>
<feature type="coiled-coil region" evidence="1">
    <location>
        <begin position="517"/>
        <end position="564"/>
    </location>
</feature>
<keyword evidence="1" id="KW-0175">Coiled coil</keyword>
<keyword evidence="4" id="KW-1185">Reference proteome</keyword>
<feature type="domain" description="DUF1204" evidence="3">
    <location>
        <begin position="561"/>
        <end position="745"/>
    </location>
</feature>
<evidence type="ECO:0000259" key="3">
    <source>
        <dbReference type="Pfam" id="PF06721"/>
    </source>
</evidence>
<dbReference type="GeneID" id="104715266"/>
<evidence type="ECO:0000313" key="5">
    <source>
        <dbReference type="RefSeq" id="XP_010430987.1"/>
    </source>
</evidence>
<evidence type="ECO:0000256" key="2">
    <source>
        <dbReference type="SAM" id="MobiDB-lite"/>
    </source>
</evidence>
<proteinExistence type="predicted"/>
<feature type="compositionally biased region" description="Low complexity" evidence="2">
    <location>
        <begin position="39"/>
        <end position="49"/>
    </location>
</feature>
<accession>A0ABM0TT79</accession>
<dbReference type="InterPro" id="IPR009596">
    <property type="entry name" value="DUF1204"/>
</dbReference>
<feature type="region of interest" description="Disordered" evidence="2">
    <location>
        <begin position="1"/>
        <end position="53"/>
    </location>
</feature>
<dbReference type="Proteomes" id="UP000694864">
    <property type="component" value="Chromosome 9"/>
</dbReference>
<feature type="compositionally biased region" description="Basic residues" evidence="2">
    <location>
        <begin position="330"/>
        <end position="340"/>
    </location>
</feature>
<evidence type="ECO:0000256" key="1">
    <source>
        <dbReference type="SAM" id="Coils"/>
    </source>
</evidence>
<dbReference type="Pfam" id="PF06721">
    <property type="entry name" value="DUF1204"/>
    <property type="match status" value="1"/>
</dbReference>
<feature type="region of interest" description="Disordered" evidence="2">
    <location>
        <begin position="725"/>
        <end position="807"/>
    </location>
</feature>
<gene>
    <name evidence="5" type="primary">LOC104715266</name>
</gene>
<evidence type="ECO:0000313" key="4">
    <source>
        <dbReference type="Proteomes" id="UP000694864"/>
    </source>
</evidence>
<feature type="region of interest" description="Disordered" evidence="2">
    <location>
        <begin position="326"/>
        <end position="455"/>
    </location>
</feature>
<feature type="compositionally biased region" description="Low complexity" evidence="2">
    <location>
        <begin position="725"/>
        <end position="734"/>
    </location>
</feature>
<reference evidence="4" key="1">
    <citation type="journal article" date="2014" name="Nat. Commun.">
        <title>The emerging biofuel crop Camelina sativa retains a highly undifferentiated hexaploid genome structure.</title>
        <authorList>
            <person name="Kagale S."/>
            <person name="Koh C."/>
            <person name="Nixon J."/>
            <person name="Bollina V."/>
            <person name="Clarke W.E."/>
            <person name="Tuteja R."/>
            <person name="Spillane C."/>
            <person name="Robinson S.J."/>
            <person name="Links M.G."/>
            <person name="Clarke C."/>
            <person name="Higgins E.E."/>
            <person name="Huebert T."/>
            <person name="Sharpe A.G."/>
            <person name="Parkin I.A."/>
        </authorList>
    </citation>
    <scope>NUCLEOTIDE SEQUENCE [LARGE SCALE GENOMIC DNA]</scope>
    <source>
        <strain evidence="4">cv. DH55</strain>
    </source>
</reference>
<protein>
    <submittedName>
        <fullName evidence="5">Uncharacterized protein LOC104715266</fullName>
    </submittedName>
</protein>
<dbReference type="RefSeq" id="XP_010430987.1">
    <property type="nucleotide sequence ID" value="XM_010432685.2"/>
</dbReference>
<feature type="compositionally biased region" description="Basic and acidic residues" evidence="2">
    <location>
        <begin position="412"/>
        <end position="424"/>
    </location>
</feature>